<reference evidence="1" key="1">
    <citation type="submission" date="2019-08" db="EMBL/GenBank/DDBJ databases">
        <authorList>
            <person name="Kucharzyk K."/>
            <person name="Murdoch R.W."/>
            <person name="Higgins S."/>
            <person name="Loffler F."/>
        </authorList>
    </citation>
    <scope>NUCLEOTIDE SEQUENCE</scope>
</reference>
<proteinExistence type="predicted"/>
<comment type="caution">
    <text evidence="1">The sequence shown here is derived from an EMBL/GenBank/DDBJ whole genome shotgun (WGS) entry which is preliminary data.</text>
</comment>
<dbReference type="EMBL" id="VSSQ01099732">
    <property type="protein sequence ID" value="MPN42175.1"/>
    <property type="molecule type" value="Genomic_DNA"/>
</dbReference>
<gene>
    <name evidence="1" type="ORF">SDC9_189731</name>
</gene>
<accession>A0A645HSZ5</accession>
<evidence type="ECO:0000313" key="1">
    <source>
        <dbReference type="EMBL" id="MPN42175.1"/>
    </source>
</evidence>
<name>A0A645HSZ5_9ZZZZ</name>
<protein>
    <submittedName>
        <fullName evidence="1">Uncharacterized protein</fullName>
    </submittedName>
</protein>
<sequence length="80" mass="8768">MAKEGTLSVVHHLRPAGYKVALIGKSHLEPSSVFDWDLYVNTLPGEEIDFDAVDTFISECQSQGIPLPVCYVATASYPIE</sequence>
<dbReference type="AlphaFoldDB" id="A0A645HSZ5"/>
<organism evidence="1">
    <name type="scientific">bioreactor metagenome</name>
    <dbReference type="NCBI Taxonomy" id="1076179"/>
    <lineage>
        <taxon>unclassified sequences</taxon>
        <taxon>metagenomes</taxon>
        <taxon>ecological metagenomes</taxon>
    </lineage>
</organism>